<dbReference type="PANTHER" id="PTHR11860:SF87">
    <property type="entry name" value="CMRF35-LIKE MOLECULE 8"/>
    <property type="match status" value="1"/>
</dbReference>
<dbReference type="OrthoDB" id="8442846at2759"/>
<gene>
    <name evidence="7" type="ORF">GSTENG00026304001</name>
</gene>
<protein>
    <submittedName>
        <fullName evidence="7">(spotted green pufferfish) hypothetical protein</fullName>
    </submittedName>
</protein>
<evidence type="ECO:0000256" key="3">
    <source>
        <dbReference type="ARBA" id="ARBA00023136"/>
    </source>
</evidence>
<dbReference type="GO" id="GO:0005886">
    <property type="term" value="C:plasma membrane"/>
    <property type="evidence" value="ECO:0007669"/>
    <property type="project" value="TreeGrafter"/>
</dbReference>
<proteinExistence type="predicted"/>
<organism evidence="7">
    <name type="scientific">Tetraodon nigroviridis</name>
    <name type="common">Spotted green pufferfish</name>
    <name type="synonym">Chelonodon nigroviridis</name>
    <dbReference type="NCBI Taxonomy" id="99883"/>
    <lineage>
        <taxon>Eukaryota</taxon>
        <taxon>Metazoa</taxon>
        <taxon>Chordata</taxon>
        <taxon>Craniata</taxon>
        <taxon>Vertebrata</taxon>
        <taxon>Euteleostomi</taxon>
        <taxon>Actinopterygii</taxon>
        <taxon>Neopterygii</taxon>
        <taxon>Teleostei</taxon>
        <taxon>Neoteleostei</taxon>
        <taxon>Acanthomorphata</taxon>
        <taxon>Eupercaria</taxon>
        <taxon>Tetraodontiformes</taxon>
        <taxon>Tetradontoidea</taxon>
        <taxon>Tetraodontidae</taxon>
        <taxon>Tetraodon</taxon>
    </lineage>
</organism>
<dbReference type="KEGG" id="tng:GSTEN00026304G001"/>
<evidence type="ECO:0000256" key="5">
    <source>
        <dbReference type="SAM" id="SignalP"/>
    </source>
</evidence>
<dbReference type="EMBL" id="CAAE01014786">
    <property type="protein sequence ID" value="CAG06070.1"/>
    <property type="molecule type" value="Genomic_DNA"/>
</dbReference>
<feature type="transmembrane region" description="Helical" evidence="4">
    <location>
        <begin position="135"/>
        <end position="158"/>
    </location>
</feature>
<dbReference type="InterPro" id="IPR013106">
    <property type="entry name" value="Ig_V-set"/>
</dbReference>
<keyword evidence="4" id="KW-1133">Transmembrane helix</keyword>
<reference evidence="7" key="1">
    <citation type="journal article" date="2004" name="Nature">
        <title>Genome duplication in the teleost fish Tetraodon nigroviridis reveals the early vertebrate proto-karyotype.</title>
        <authorList>
            <person name="Jaillon O."/>
            <person name="Aury J.-M."/>
            <person name="Brunet F."/>
            <person name="Petit J.-L."/>
            <person name="Stange-Thomann N."/>
            <person name="Mauceli E."/>
            <person name="Bouneau L."/>
            <person name="Fischer C."/>
            <person name="Ozouf-Costaz C."/>
            <person name="Bernot A."/>
            <person name="Nicaud S."/>
            <person name="Jaffe D."/>
            <person name="Fisher S."/>
            <person name="Lutfalla G."/>
            <person name="Dossat C."/>
            <person name="Segurens B."/>
            <person name="Dasilva C."/>
            <person name="Salanoubat M."/>
            <person name="Levy M."/>
            <person name="Boudet N."/>
            <person name="Castellano S."/>
            <person name="Anthouard V."/>
            <person name="Jubin C."/>
            <person name="Castelli V."/>
            <person name="Katinka M."/>
            <person name="Vacherie B."/>
            <person name="Biemont C."/>
            <person name="Skalli Z."/>
            <person name="Cattolico L."/>
            <person name="Poulain J."/>
            <person name="De Berardinis V."/>
            <person name="Cruaud C."/>
            <person name="Duprat S."/>
            <person name="Brottier P."/>
            <person name="Coutanceau J.-P."/>
            <person name="Gouzy J."/>
            <person name="Parra G."/>
            <person name="Lardier G."/>
            <person name="Chapple C."/>
            <person name="McKernan K.J."/>
            <person name="McEwan P."/>
            <person name="Bosak S."/>
            <person name="Kellis M."/>
            <person name="Volff J.-N."/>
            <person name="Guigo R."/>
            <person name="Zody M.C."/>
            <person name="Mesirov J."/>
            <person name="Lindblad-Toh K."/>
            <person name="Birren B."/>
            <person name="Nusbaum C."/>
            <person name="Kahn D."/>
            <person name="Robinson-Rechavi M."/>
            <person name="Laudet V."/>
            <person name="Schachter V."/>
            <person name="Quetier F."/>
            <person name="Saurin W."/>
            <person name="Scarpelli C."/>
            <person name="Wincker P."/>
            <person name="Lander E.S."/>
            <person name="Weissenbach J."/>
            <person name="Roest Crollius H."/>
        </authorList>
    </citation>
    <scope>NUCLEOTIDE SEQUENCE [LARGE SCALE GENOMIC DNA]</scope>
</reference>
<keyword evidence="5" id="KW-0732">Signal</keyword>
<feature type="chain" id="PRO_5004242721" evidence="5">
    <location>
        <begin position="25"/>
        <end position="188"/>
    </location>
</feature>
<keyword evidence="2 4" id="KW-0812">Transmembrane</keyword>
<dbReference type="GO" id="GO:0004888">
    <property type="term" value="F:transmembrane signaling receptor activity"/>
    <property type="evidence" value="ECO:0007669"/>
    <property type="project" value="TreeGrafter"/>
</dbReference>
<dbReference type="SMART" id="SM00409">
    <property type="entry name" value="IG"/>
    <property type="match status" value="1"/>
</dbReference>
<dbReference type="InterPro" id="IPR013783">
    <property type="entry name" value="Ig-like_fold"/>
</dbReference>
<evidence type="ECO:0000259" key="6">
    <source>
        <dbReference type="SMART" id="SM00409"/>
    </source>
</evidence>
<sequence>MMSRSWTQPSSGFVVVVVCVDVLAVLEVTGRVGEDVSIRCSGNWSTENSSEHFDLYFCKGICSRESTIIQTAGETAAVVQTGRFSLQAVRGGGAFQVNIMKLKTADSGRYYCGVGKSVIVLYQEVSLQVQNDETMVVIIISVSLALLVCAIIPLIFFIHWRSSSGEAFPNVHAQAGVLTCDHEPWLHA</sequence>
<dbReference type="Gene3D" id="2.60.40.10">
    <property type="entry name" value="Immunoglobulins"/>
    <property type="match status" value="1"/>
</dbReference>
<comment type="subcellular location">
    <subcellularLocation>
        <location evidence="1">Membrane</location>
    </subcellularLocation>
</comment>
<dbReference type="PANTHER" id="PTHR11860">
    <property type="entry name" value="POLYMERIC-IMMUNOGLOBULIN RECEPTOR"/>
    <property type="match status" value="1"/>
</dbReference>
<reference evidence="7" key="2">
    <citation type="submission" date="2004-02" db="EMBL/GenBank/DDBJ databases">
        <authorList>
            <consortium name="Genoscope"/>
            <consortium name="Whitehead Institute Centre for Genome Research"/>
        </authorList>
    </citation>
    <scope>NUCLEOTIDE SEQUENCE</scope>
</reference>
<accession>Q4RZW2</accession>
<dbReference type="Pfam" id="PF07686">
    <property type="entry name" value="V-set"/>
    <property type="match status" value="1"/>
</dbReference>
<feature type="signal peptide" evidence="5">
    <location>
        <begin position="1"/>
        <end position="24"/>
    </location>
</feature>
<comment type="caution">
    <text evidence="7">The sequence shown here is derived from an EMBL/GenBank/DDBJ whole genome shotgun (WGS) entry which is preliminary data.</text>
</comment>
<keyword evidence="3 4" id="KW-0472">Membrane</keyword>
<dbReference type="SUPFAM" id="SSF48726">
    <property type="entry name" value="Immunoglobulin"/>
    <property type="match status" value="1"/>
</dbReference>
<dbReference type="InterPro" id="IPR003599">
    <property type="entry name" value="Ig_sub"/>
</dbReference>
<dbReference type="AlphaFoldDB" id="Q4RZW2"/>
<feature type="domain" description="Immunoglobulin" evidence="6">
    <location>
        <begin position="25"/>
        <end position="130"/>
    </location>
</feature>
<name>Q4RZW2_TETNG</name>
<evidence type="ECO:0000256" key="2">
    <source>
        <dbReference type="ARBA" id="ARBA00022692"/>
    </source>
</evidence>
<evidence type="ECO:0000256" key="1">
    <source>
        <dbReference type="ARBA" id="ARBA00004370"/>
    </source>
</evidence>
<evidence type="ECO:0000256" key="4">
    <source>
        <dbReference type="SAM" id="Phobius"/>
    </source>
</evidence>
<dbReference type="InterPro" id="IPR050671">
    <property type="entry name" value="CD300_family_receptors"/>
</dbReference>
<evidence type="ECO:0000313" key="7">
    <source>
        <dbReference type="EMBL" id="CAG06070.1"/>
    </source>
</evidence>
<dbReference type="InterPro" id="IPR036179">
    <property type="entry name" value="Ig-like_dom_sf"/>
</dbReference>